<protein>
    <recommendedName>
        <fullName evidence="3">C-type lectin domain-containing protein</fullName>
    </recommendedName>
</protein>
<dbReference type="InterPro" id="IPR036880">
    <property type="entry name" value="Kunitz_BPTI_sf"/>
</dbReference>
<feature type="transmembrane region" description="Helical" evidence="2">
    <location>
        <begin position="77"/>
        <end position="97"/>
    </location>
</feature>
<keyword evidence="2" id="KW-0812">Transmembrane</keyword>
<dbReference type="Gene3D" id="3.10.100.10">
    <property type="entry name" value="Mannose-Binding Protein A, subunit A"/>
    <property type="match status" value="1"/>
</dbReference>
<feature type="transmembrane region" description="Helical" evidence="2">
    <location>
        <begin position="551"/>
        <end position="576"/>
    </location>
</feature>
<evidence type="ECO:0000256" key="1">
    <source>
        <dbReference type="SAM" id="MobiDB-lite"/>
    </source>
</evidence>
<accession>A0A8J2SBL2</accession>
<keyword evidence="2" id="KW-0472">Membrane</keyword>
<dbReference type="PANTHER" id="PTHR22803">
    <property type="entry name" value="MANNOSE, PHOSPHOLIPASE, LECTIN RECEPTOR RELATED"/>
    <property type="match status" value="1"/>
</dbReference>
<dbReference type="GO" id="GO:0004867">
    <property type="term" value="F:serine-type endopeptidase inhibitor activity"/>
    <property type="evidence" value="ECO:0007669"/>
    <property type="project" value="InterPro"/>
</dbReference>
<gene>
    <name evidence="4" type="ORF">PECAL_2P03250</name>
</gene>
<keyword evidence="5" id="KW-1185">Reference proteome</keyword>
<dbReference type="SUPFAM" id="SSF56436">
    <property type="entry name" value="C-type lectin-like"/>
    <property type="match status" value="1"/>
</dbReference>
<feature type="transmembrane region" description="Helical" evidence="2">
    <location>
        <begin position="51"/>
        <end position="70"/>
    </location>
</feature>
<dbReference type="SMART" id="SM00034">
    <property type="entry name" value="CLECT"/>
    <property type="match status" value="1"/>
</dbReference>
<feature type="transmembrane region" description="Helical" evidence="2">
    <location>
        <begin position="18"/>
        <end position="39"/>
    </location>
</feature>
<reference evidence="4" key="1">
    <citation type="submission" date="2021-11" db="EMBL/GenBank/DDBJ databases">
        <authorList>
            <consortium name="Genoscope - CEA"/>
            <person name="William W."/>
        </authorList>
    </citation>
    <scope>NUCLEOTIDE SEQUENCE</scope>
</reference>
<dbReference type="PROSITE" id="PS50041">
    <property type="entry name" value="C_TYPE_LECTIN_2"/>
    <property type="match status" value="1"/>
</dbReference>
<feature type="domain" description="C-type lectin" evidence="3">
    <location>
        <begin position="360"/>
        <end position="463"/>
    </location>
</feature>
<dbReference type="Proteomes" id="UP000789595">
    <property type="component" value="Unassembled WGS sequence"/>
</dbReference>
<evidence type="ECO:0000256" key="2">
    <source>
        <dbReference type="SAM" id="Phobius"/>
    </source>
</evidence>
<proteinExistence type="predicted"/>
<evidence type="ECO:0000259" key="3">
    <source>
        <dbReference type="PROSITE" id="PS50041"/>
    </source>
</evidence>
<dbReference type="OrthoDB" id="441660at2759"/>
<dbReference type="EMBL" id="CAKKNE010000002">
    <property type="protein sequence ID" value="CAH0367311.1"/>
    <property type="molecule type" value="Genomic_DNA"/>
</dbReference>
<evidence type="ECO:0000313" key="5">
    <source>
        <dbReference type="Proteomes" id="UP000789595"/>
    </source>
</evidence>
<dbReference type="InterPro" id="IPR001304">
    <property type="entry name" value="C-type_lectin-like"/>
</dbReference>
<dbReference type="SUPFAM" id="SSF57362">
    <property type="entry name" value="BPTI-like"/>
    <property type="match status" value="1"/>
</dbReference>
<dbReference type="AlphaFoldDB" id="A0A8J2SBL2"/>
<comment type="caution">
    <text evidence="4">The sequence shown here is derived from an EMBL/GenBank/DDBJ whole genome shotgun (WGS) entry which is preliminary data.</text>
</comment>
<evidence type="ECO:0000313" key="4">
    <source>
        <dbReference type="EMBL" id="CAH0367311.1"/>
    </source>
</evidence>
<dbReference type="Pfam" id="PF00059">
    <property type="entry name" value="Lectin_C"/>
    <property type="match status" value="1"/>
</dbReference>
<dbReference type="InterPro" id="IPR016186">
    <property type="entry name" value="C-type_lectin-like/link_sf"/>
</dbReference>
<name>A0A8J2SBL2_9STRA</name>
<sequence>MGDDANGGCCTLKRGSGIFILVLSILSLVGSIICAVIAGFSEMGLYTAFNWIHFVLLIYLISAASAYVCCRACGPKITGGLAVGYCVLAFVTFIVLATGQRSAIEHNCEGTVECASISDWDHPDPECGRKTSSFSLCYLPETDDRRRRLAALAYAEPEEASEKKKEKTKKTKKNRKKDGAPGPRRALQGCSLTGDLWSSPSGTTNHGNSDGWCYSELDQDVGCTESPRDCWETCLYYYGDDLVAIDWNDDGTCYCQNDCECMSDVGDDETYLITRDSRVGALPHECDDGVVTLYEDKSRGAGCDALDSSGNVVNTNSADHCCQGEGYCCDYGSCTSDSDYCGYRFRCGGRLFVAGPSGGTYYDATAYCSSIGASIATIYSATENELARQACGGSSCWIGLEEVGGDASTPKESQTWRWMDGSTASYTNWLPSEPQNHEGNDERNAIMNCCGTDGVDASGMWYDAGGGYGAPKPLCRTDGSGTYVAPTWYYSKWGDDCQHGGGGGDDHCRVFKTQDDCINYCNPWDDDADEQCEDADDPEDCNSIVTHVNTVAGWSTFFVGLVLFPTLVWVALLFAVPDPQAAAPVTAVELPRMQPQVMMVSPVSPGGGQPQVIMGQPQIVQGGQPQVIMGQPQMVQGGQPQVIMGQQPQVIMGQPQVVQGAPSKLAEF</sequence>
<dbReference type="InterPro" id="IPR016187">
    <property type="entry name" value="CTDL_fold"/>
</dbReference>
<dbReference type="InterPro" id="IPR050111">
    <property type="entry name" value="C-type_lectin/snaclec_domain"/>
</dbReference>
<keyword evidence="2" id="KW-1133">Transmembrane helix</keyword>
<feature type="region of interest" description="Disordered" evidence="1">
    <location>
        <begin position="156"/>
        <end position="190"/>
    </location>
</feature>
<feature type="compositionally biased region" description="Basic residues" evidence="1">
    <location>
        <begin position="166"/>
        <end position="176"/>
    </location>
</feature>
<organism evidence="4 5">
    <name type="scientific">Pelagomonas calceolata</name>
    <dbReference type="NCBI Taxonomy" id="35677"/>
    <lineage>
        <taxon>Eukaryota</taxon>
        <taxon>Sar</taxon>
        <taxon>Stramenopiles</taxon>
        <taxon>Ochrophyta</taxon>
        <taxon>Pelagophyceae</taxon>
        <taxon>Pelagomonadales</taxon>
        <taxon>Pelagomonadaceae</taxon>
        <taxon>Pelagomonas</taxon>
    </lineage>
</organism>